<dbReference type="Gene3D" id="3.90.550.10">
    <property type="entry name" value="Spore Coat Polysaccharide Biosynthesis Protein SpsA, Chain A"/>
    <property type="match status" value="1"/>
</dbReference>
<comment type="pathway">
    <text evidence="2 7">Isoprenoid biosynthesis; isopentenyl diphosphate biosynthesis via DXP pathway; isopentenyl diphosphate from 1-deoxy-D-xylulose 5-phosphate: step 2/6.</text>
</comment>
<dbReference type="PROSITE" id="PS01295">
    <property type="entry name" value="ISPD"/>
    <property type="match status" value="1"/>
</dbReference>
<sequence>MSTDPKSGEAETRFWIVIPAAGVGKRMGADVPKQYLEVAGKPVLQHTVERLLAVHRVSAVMVALGADDEFWPELPCSREPRVLTATGGKERADSVLNALCALSAHAADDDWVLVHDAARACITPADVERLMEILEDHPVGGILALPVTDTLKEVENGTIKGSPDRSRIWRALTPQMFRYRALKEALESAAKGGLAVTDEASALELAGQSPRVVEGRSDNIKITRPEDLPLAAFYLERQCFE</sequence>
<evidence type="ECO:0000256" key="4">
    <source>
        <dbReference type="ARBA" id="ARBA00022679"/>
    </source>
</evidence>
<keyword evidence="9" id="KW-1185">Reference proteome</keyword>
<gene>
    <name evidence="7 8" type="primary">ispD</name>
    <name evidence="8" type="ORF">GNH96_15590</name>
</gene>
<evidence type="ECO:0000313" key="8">
    <source>
        <dbReference type="EMBL" id="QJD31220.1"/>
    </source>
</evidence>
<comment type="similarity">
    <text evidence="3 7">Belongs to the IspD/TarI cytidylyltransferase family. IspD subfamily.</text>
</comment>
<dbReference type="RefSeq" id="WP_169604485.1">
    <property type="nucleotide sequence ID" value="NZ_CP046565.1"/>
</dbReference>
<keyword evidence="4 7" id="KW-0808">Transferase</keyword>
<dbReference type="Proteomes" id="UP000503004">
    <property type="component" value="Chromosome"/>
</dbReference>
<dbReference type="InterPro" id="IPR050088">
    <property type="entry name" value="IspD/TarI_cytidylyltransf_bact"/>
</dbReference>
<dbReference type="PANTHER" id="PTHR32125:SF4">
    <property type="entry name" value="2-C-METHYL-D-ERYTHRITOL 4-PHOSPHATE CYTIDYLYLTRANSFERASE, CHLOROPLASTIC"/>
    <property type="match status" value="1"/>
</dbReference>
<dbReference type="InterPro" id="IPR001228">
    <property type="entry name" value="IspD"/>
</dbReference>
<dbReference type="AlphaFoldDB" id="A0A858QBP8"/>
<reference evidence="9" key="1">
    <citation type="submission" date="2019-12" db="EMBL/GenBank/DDBJ databases">
        <authorList>
            <person name="Awala S.I."/>
            <person name="Rhee S.K."/>
        </authorList>
    </citation>
    <scope>NUCLEOTIDE SEQUENCE [LARGE SCALE GENOMIC DNA]</scope>
    <source>
        <strain evidence="9">IM1</strain>
    </source>
</reference>
<dbReference type="EC" id="2.7.7.60" evidence="7"/>
<feature type="site" description="Positions MEP for the nucleophilic attack" evidence="7">
    <location>
        <position position="221"/>
    </location>
</feature>
<dbReference type="HAMAP" id="MF_00108">
    <property type="entry name" value="IspD"/>
    <property type="match status" value="1"/>
</dbReference>
<evidence type="ECO:0000256" key="7">
    <source>
        <dbReference type="HAMAP-Rule" id="MF_00108"/>
    </source>
</evidence>
<accession>A0A858QBP8</accession>
<comment type="function">
    <text evidence="7">Catalyzes the formation of 4-diphosphocytidyl-2-C-methyl-D-erythritol from CTP and 2-C-methyl-D-erythritol 4-phosphate (MEP).</text>
</comment>
<evidence type="ECO:0000256" key="2">
    <source>
        <dbReference type="ARBA" id="ARBA00004787"/>
    </source>
</evidence>
<dbReference type="EMBL" id="CP046565">
    <property type="protein sequence ID" value="QJD31220.1"/>
    <property type="molecule type" value="Genomic_DNA"/>
</dbReference>
<dbReference type="Pfam" id="PF01128">
    <property type="entry name" value="IspD"/>
    <property type="match status" value="1"/>
</dbReference>
<dbReference type="KEGG" id="metu:GNH96_15590"/>
<evidence type="ECO:0000313" key="9">
    <source>
        <dbReference type="Proteomes" id="UP000503004"/>
    </source>
</evidence>
<keyword evidence="6 7" id="KW-0414">Isoprene biosynthesis</keyword>
<proteinExistence type="inferred from homology"/>
<evidence type="ECO:0000256" key="1">
    <source>
        <dbReference type="ARBA" id="ARBA00001282"/>
    </source>
</evidence>
<dbReference type="GO" id="GO:0019288">
    <property type="term" value="P:isopentenyl diphosphate biosynthetic process, methylerythritol 4-phosphate pathway"/>
    <property type="evidence" value="ECO:0007669"/>
    <property type="project" value="UniProtKB-UniRule"/>
</dbReference>
<protein>
    <recommendedName>
        <fullName evidence="7">2-C-methyl-D-erythritol 4-phosphate cytidylyltransferase</fullName>
        <ecNumber evidence="7">2.7.7.60</ecNumber>
    </recommendedName>
    <alternativeName>
        <fullName evidence="7">4-diphosphocytidyl-2C-methyl-D-erythritol synthase</fullName>
    </alternativeName>
    <alternativeName>
        <fullName evidence="7">MEP cytidylyltransferase</fullName>
        <shortName evidence="7">MCT</shortName>
    </alternativeName>
</protein>
<name>A0A858QBP8_9GAMM</name>
<dbReference type="InterPro" id="IPR029044">
    <property type="entry name" value="Nucleotide-diphossugar_trans"/>
</dbReference>
<comment type="catalytic activity">
    <reaction evidence="1 7">
        <text>2-C-methyl-D-erythritol 4-phosphate + CTP + H(+) = 4-CDP-2-C-methyl-D-erythritol + diphosphate</text>
        <dbReference type="Rhea" id="RHEA:13429"/>
        <dbReference type="ChEBI" id="CHEBI:15378"/>
        <dbReference type="ChEBI" id="CHEBI:33019"/>
        <dbReference type="ChEBI" id="CHEBI:37563"/>
        <dbReference type="ChEBI" id="CHEBI:57823"/>
        <dbReference type="ChEBI" id="CHEBI:58262"/>
        <dbReference type="EC" id="2.7.7.60"/>
    </reaction>
</comment>
<organism evidence="8 9">
    <name type="scientific">Methylococcus geothermalis</name>
    <dbReference type="NCBI Taxonomy" id="2681310"/>
    <lineage>
        <taxon>Bacteria</taxon>
        <taxon>Pseudomonadati</taxon>
        <taxon>Pseudomonadota</taxon>
        <taxon>Gammaproteobacteria</taxon>
        <taxon>Methylococcales</taxon>
        <taxon>Methylococcaceae</taxon>
        <taxon>Methylococcus</taxon>
    </lineage>
</organism>
<dbReference type="NCBIfam" id="TIGR00453">
    <property type="entry name" value="ispD"/>
    <property type="match status" value="1"/>
</dbReference>
<dbReference type="InterPro" id="IPR018294">
    <property type="entry name" value="ISPD_synthase_CS"/>
</dbReference>
<dbReference type="InterPro" id="IPR034683">
    <property type="entry name" value="IspD/TarI"/>
</dbReference>
<dbReference type="FunFam" id="3.90.550.10:FF:000003">
    <property type="entry name" value="2-C-methyl-D-erythritol 4-phosphate cytidylyltransferase"/>
    <property type="match status" value="1"/>
</dbReference>
<feature type="site" description="Transition state stabilizer" evidence="7">
    <location>
        <position position="26"/>
    </location>
</feature>
<dbReference type="CDD" id="cd02516">
    <property type="entry name" value="CDP-ME_synthetase"/>
    <property type="match status" value="1"/>
</dbReference>
<dbReference type="UniPathway" id="UPA00056">
    <property type="reaction ID" value="UER00093"/>
</dbReference>
<dbReference type="GO" id="GO:0050518">
    <property type="term" value="F:2-C-methyl-D-erythritol 4-phosphate cytidylyltransferase activity"/>
    <property type="evidence" value="ECO:0007669"/>
    <property type="project" value="UniProtKB-UniRule"/>
</dbReference>
<dbReference type="PANTHER" id="PTHR32125">
    <property type="entry name" value="2-C-METHYL-D-ERYTHRITOL 4-PHOSPHATE CYTIDYLYLTRANSFERASE, CHLOROPLASTIC"/>
    <property type="match status" value="1"/>
</dbReference>
<feature type="site" description="Transition state stabilizer" evidence="7">
    <location>
        <position position="33"/>
    </location>
</feature>
<keyword evidence="5 7" id="KW-0548">Nucleotidyltransferase</keyword>
<evidence type="ECO:0000256" key="3">
    <source>
        <dbReference type="ARBA" id="ARBA00009789"/>
    </source>
</evidence>
<dbReference type="SUPFAM" id="SSF53448">
    <property type="entry name" value="Nucleotide-diphospho-sugar transferases"/>
    <property type="match status" value="1"/>
</dbReference>
<evidence type="ECO:0000256" key="5">
    <source>
        <dbReference type="ARBA" id="ARBA00022695"/>
    </source>
</evidence>
<feature type="site" description="Positions MEP for the nucleophilic attack" evidence="7">
    <location>
        <position position="165"/>
    </location>
</feature>
<evidence type="ECO:0000256" key="6">
    <source>
        <dbReference type="ARBA" id="ARBA00023229"/>
    </source>
</evidence>